<reference evidence="8 9" key="1">
    <citation type="submission" date="2020-11" db="EMBL/GenBank/DDBJ databases">
        <title>Pseudonocardia abyssalis sp. nov. and Pseudonocardia oceani sp. nov., description and phylogenomic analysis of two novel actinomycetes isolated from the deep Southern Ocean.</title>
        <authorList>
            <person name="Parra J."/>
        </authorList>
    </citation>
    <scope>NUCLEOTIDE SEQUENCE [LARGE SCALE GENOMIC DNA]</scope>
    <source>
        <strain evidence="8 9">KRD-168</strain>
    </source>
</reference>
<evidence type="ECO:0000256" key="1">
    <source>
        <dbReference type="ARBA" id="ARBA00004141"/>
    </source>
</evidence>
<accession>A0ABS6UNY0</accession>
<dbReference type="PROSITE" id="PS00211">
    <property type="entry name" value="ABC_TRANSPORTER_1"/>
    <property type="match status" value="1"/>
</dbReference>
<protein>
    <submittedName>
        <fullName evidence="8">ABC transporter ATP-binding protein</fullName>
    </submittedName>
</protein>
<gene>
    <name evidence="8" type="ORF">I4I81_06780</name>
</gene>
<dbReference type="InterPro" id="IPR017871">
    <property type="entry name" value="ABC_transporter-like_CS"/>
</dbReference>
<dbReference type="Pfam" id="PF00664">
    <property type="entry name" value="ABC_membrane"/>
    <property type="match status" value="1"/>
</dbReference>
<feature type="transmembrane region" description="Helical" evidence="5">
    <location>
        <begin position="248"/>
        <end position="268"/>
    </location>
</feature>
<sequence length="560" mass="56481">MTSTGTAVLRTTLGRQRRHLAAASALHTGHQGGEALVPVLVGVVIDRGVATGDVGGLLLWLGVLAATFVTLSLSWRFGARQSLLAAVGAERELRMRLAGRILAPRGGAEAGHLPGGLVSIATGDVRRVADAAFMVPVGIAAVAGVAVAGTALLTMSVPLGLLVLLGTPPLLFVAQLLSRPVERRSAAQQEEAARASGVAADLVRGVRVLKGIGAEEYALERYRRVSRGSLRATLATARAQGGYEGTVLSINGLFLALVALVGGGLAVGGSISVGELVSAVGLAQFLTGPVQVVGDLAAVFAIGRASAARIVDVLGAPYSIGSGEGSLPNPVRGELRLDGVSAVADATAGIHLVAEPGSIVAVVADPPTATALLAWLGRERDPGGGRVLLDGVAFDEIDPHELRGTVLVSTHDADLFTGSLHDNLTAVAVGDPAGAIAAAAADQVAAALPAGHDTAVAERGSSLSGGQRQRVALARALAAHAPVLVLHDPTTAVDTVTEARIADGLRTLRAQHTTLLLTTSPALLAVADSVVVLRDGAVAATGTHAELLRGDADYRATVLS</sequence>
<comment type="caution">
    <text evidence="8">The sequence shown here is derived from an EMBL/GenBank/DDBJ whole genome shotgun (WGS) entry which is preliminary data.</text>
</comment>
<dbReference type="EMBL" id="JADQDK010000001">
    <property type="protein sequence ID" value="MBW0133958.1"/>
    <property type="molecule type" value="Genomic_DNA"/>
</dbReference>
<evidence type="ECO:0000256" key="3">
    <source>
        <dbReference type="ARBA" id="ARBA00022989"/>
    </source>
</evidence>
<feature type="transmembrane region" description="Helical" evidence="5">
    <location>
        <begin position="159"/>
        <end position="177"/>
    </location>
</feature>
<evidence type="ECO:0000259" key="6">
    <source>
        <dbReference type="PROSITE" id="PS50893"/>
    </source>
</evidence>
<keyword evidence="9" id="KW-1185">Reference proteome</keyword>
<keyword evidence="2 5" id="KW-0812">Transmembrane</keyword>
<feature type="transmembrane region" description="Helical" evidence="5">
    <location>
        <begin position="131"/>
        <end position="153"/>
    </location>
</feature>
<keyword evidence="3 5" id="KW-1133">Transmembrane helix</keyword>
<dbReference type="InterPro" id="IPR011527">
    <property type="entry name" value="ABC1_TM_dom"/>
</dbReference>
<dbReference type="PANTHER" id="PTHR43394">
    <property type="entry name" value="ATP-DEPENDENT PERMEASE MDL1, MITOCHONDRIAL"/>
    <property type="match status" value="1"/>
</dbReference>
<dbReference type="PROSITE" id="PS50929">
    <property type="entry name" value="ABC_TM1F"/>
    <property type="match status" value="1"/>
</dbReference>
<dbReference type="RefSeq" id="WP_218601771.1">
    <property type="nucleotide sequence ID" value="NZ_JADQDJ010000033.1"/>
</dbReference>
<evidence type="ECO:0000313" key="8">
    <source>
        <dbReference type="EMBL" id="MBW0133958.1"/>
    </source>
</evidence>
<dbReference type="Pfam" id="PF00005">
    <property type="entry name" value="ABC_tran"/>
    <property type="match status" value="1"/>
</dbReference>
<evidence type="ECO:0000313" key="9">
    <source>
        <dbReference type="Proteomes" id="UP000694287"/>
    </source>
</evidence>
<feature type="transmembrane region" description="Helical" evidence="5">
    <location>
        <begin position="57"/>
        <end position="75"/>
    </location>
</feature>
<name>A0ABS6UNY0_9PSEU</name>
<dbReference type="Proteomes" id="UP000694287">
    <property type="component" value="Unassembled WGS sequence"/>
</dbReference>
<feature type="domain" description="ABC transmembrane type-1" evidence="7">
    <location>
        <begin position="31"/>
        <end position="301"/>
    </location>
</feature>
<keyword evidence="8" id="KW-0067">ATP-binding</keyword>
<evidence type="ECO:0000256" key="5">
    <source>
        <dbReference type="SAM" id="Phobius"/>
    </source>
</evidence>
<dbReference type="InterPro" id="IPR039421">
    <property type="entry name" value="Type_1_exporter"/>
</dbReference>
<keyword evidence="4 5" id="KW-0472">Membrane</keyword>
<dbReference type="PANTHER" id="PTHR43394:SF1">
    <property type="entry name" value="ATP-BINDING CASSETTE SUB-FAMILY B MEMBER 10, MITOCHONDRIAL"/>
    <property type="match status" value="1"/>
</dbReference>
<evidence type="ECO:0000259" key="7">
    <source>
        <dbReference type="PROSITE" id="PS50929"/>
    </source>
</evidence>
<dbReference type="GO" id="GO:0005524">
    <property type="term" value="F:ATP binding"/>
    <property type="evidence" value="ECO:0007669"/>
    <property type="project" value="UniProtKB-KW"/>
</dbReference>
<feature type="domain" description="ABC transporter" evidence="6">
    <location>
        <begin position="331"/>
        <end position="560"/>
    </location>
</feature>
<proteinExistence type="predicted"/>
<comment type="subcellular location">
    <subcellularLocation>
        <location evidence="1">Membrane</location>
        <topology evidence="1">Multi-pass membrane protein</topology>
    </subcellularLocation>
</comment>
<organism evidence="8 9">
    <name type="scientific">Pseudonocardia abyssalis</name>
    <dbReference type="NCBI Taxonomy" id="2792008"/>
    <lineage>
        <taxon>Bacteria</taxon>
        <taxon>Bacillati</taxon>
        <taxon>Actinomycetota</taxon>
        <taxon>Actinomycetes</taxon>
        <taxon>Pseudonocardiales</taxon>
        <taxon>Pseudonocardiaceae</taxon>
        <taxon>Pseudonocardia</taxon>
    </lineage>
</organism>
<dbReference type="InterPro" id="IPR003439">
    <property type="entry name" value="ABC_transporter-like_ATP-bd"/>
</dbReference>
<keyword evidence="8" id="KW-0547">Nucleotide-binding</keyword>
<evidence type="ECO:0000256" key="4">
    <source>
        <dbReference type="ARBA" id="ARBA00023136"/>
    </source>
</evidence>
<evidence type="ECO:0000256" key="2">
    <source>
        <dbReference type="ARBA" id="ARBA00022692"/>
    </source>
</evidence>
<dbReference type="PROSITE" id="PS50893">
    <property type="entry name" value="ABC_TRANSPORTER_2"/>
    <property type="match status" value="1"/>
</dbReference>